<feature type="transmembrane region" description="Helical" evidence="1">
    <location>
        <begin position="189"/>
        <end position="208"/>
    </location>
</feature>
<dbReference type="RefSeq" id="WP_041102944.1">
    <property type="nucleotide sequence ID" value="NZ_AP013353.1"/>
</dbReference>
<reference evidence="2" key="2">
    <citation type="journal article" date="2014" name="Genome Announc.">
        <title>Complete Genome Sequence of Mycoplasma californicum Strain HAZ160_1 from Bovine Mastitic Milk in Japan.</title>
        <authorList>
            <person name="Hata E."/>
            <person name="Murakami K."/>
        </authorList>
    </citation>
    <scope>NUCLEOTIDE SEQUENCE</scope>
    <source>
        <strain evidence="2">HAZ160_1</strain>
    </source>
</reference>
<reference evidence="2" key="3">
    <citation type="journal article" date="2019" name="Vet. Microbiol.">
        <title>Mutations associated with change of susceptibility to lincosamides and/or macrolides in field and laboratory-derived Mycoplasma californicum strains in Japan, and development of a rapid detection method for these mutations.</title>
        <authorList>
            <person name="Hata E."/>
            <person name="Nagai K."/>
            <person name="Murakami K."/>
        </authorList>
    </citation>
    <scope>NUCLEOTIDE SEQUENCE</scope>
    <source>
        <strain evidence="2">HAZ160_1</strain>
    </source>
</reference>
<gene>
    <name evidence="2" type="ORF">MCAL160_0273</name>
</gene>
<name>A0AAT9F7R0_9BACT</name>
<reference evidence="2" key="4">
    <citation type="submission" date="2024-06" db="EMBL/GenBank/DDBJ databases">
        <authorList>
            <consortium name="Mycoplasma californicum genome sequencing consortium"/>
            <person name="Hata E."/>
            <person name="Tanaka K."/>
            <person name="Tamamura Y."/>
        </authorList>
    </citation>
    <scope>NUCLEOTIDE SEQUENCE</scope>
    <source>
        <strain evidence="2">HAZ160_1</strain>
    </source>
</reference>
<keyword evidence="1" id="KW-0472">Membrane</keyword>
<dbReference type="KEGG" id="mcm:MCAL160_0273"/>
<protein>
    <submittedName>
        <fullName evidence="2">Uncharacterized protein</fullName>
    </submittedName>
</protein>
<evidence type="ECO:0000256" key="1">
    <source>
        <dbReference type="SAM" id="Phobius"/>
    </source>
</evidence>
<feature type="transmembrane region" description="Helical" evidence="1">
    <location>
        <begin position="246"/>
        <end position="268"/>
    </location>
</feature>
<keyword evidence="1" id="KW-1133">Transmembrane helix</keyword>
<keyword evidence="1" id="KW-0812">Transmembrane</keyword>
<dbReference type="AlphaFoldDB" id="A0AAT9F7R0"/>
<reference evidence="2" key="1">
    <citation type="journal article" date="2014" name="Appl. Environ. Microbiol.">
        <title>Molecular Epidemiology of Cases of Mycoplasma californicum Infection in Japan.</title>
        <authorList>
            <person name="Hata E."/>
            <person name="Suzuki K."/>
            <person name="Hanyu H."/>
            <person name="Itoh M."/>
            <person name="Higuchi H."/>
            <person name="Kobayashi H."/>
        </authorList>
    </citation>
    <scope>NUCLEOTIDE SEQUENCE</scope>
    <source>
        <strain evidence="2">HAZ160_1</strain>
    </source>
</reference>
<sequence>MTGLHVLTNNFNKTVALSEFGANCFLAFFVLLSLYIFKRAKNTSKIIQSLIFTLITFVAIVMFWGLMVAVSDDTPIMYINPISVLFDAVVETLNTKGSIFKSFVGVPYILGFQFLGSMSGFILFVAMFYLFKKIPSNYFENQTSVTLKEILFQNHNEKTLAFTIKETIFVFLLAITITMTPRIPHTYSLNHFTSVILNMIILFTILTISSYFNFFAFHIFLATGFAILNLILADDNKKKTQIIKHYFINLAITIAVPIIVALITIGIYKGGKHTYVY</sequence>
<organism evidence="2">
    <name type="scientific">Mycoplasmopsis californica HAZ160_1</name>
    <dbReference type="NCBI Taxonomy" id="1397850"/>
    <lineage>
        <taxon>Bacteria</taxon>
        <taxon>Bacillati</taxon>
        <taxon>Mycoplasmatota</taxon>
        <taxon>Mycoplasmoidales</taxon>
        <taxon>Metamycoplasmataceae</taxon>
        <taxon>Mycoplasmopsis</taxon>
    </lineage>
</organism>
<feature type="transmembrane region" description="Helical" evidence="1">
    <location>
        <begin position="214"/>
        <end position="234"/>
    </location>
</feature>
<evidence type="ECO:0000313" key="2">
    <source>
        <dbReference type="EMBL" id="BAP00938.1"/>
    </source>
</evidence>
<dbReference type="NCBIfam" id="NF046011">
    <property type="entry name" value="MAG4940_fam"/>
    <property type="match status" value="1"/>
</dbReference>
<feature type="transmembrane region" description="Helical" evidence="1">
    <location>
        <begin position="49"/>
        <end position="70"/>
    </location>
</feature>
<proteinExistence type="predicted"/>
<feature type="transmembrane region" description="Helical" evidence="1">
    <location>
        <begin position="20"/>
        <end position="37"/>
    </location>
</feature>
<feature type="transmembrane region" description="Helical" evidence="1">
    <location>
        <begin position="106"/>
        <end position="131"/>
    </location>
</feature>
<accession>A0AAT9F7R0</accession>
<dbReference type="EMBL" id="AP013353">
    <property type="protein sequence ID" value="BAP00938.1"/>
    <property type="molecule type" value="Genomic_DNA"/>
</dbReference>